<sequence length="162" mass="17831">MQRKDGDPRLASLQSRLNYLFESVRPAGKPRYSVREVSEAIRHDQGFEISGAYINQLCTGKKDNPGVQQVRALAKFFGVPAGFLFGDGDLDATAGQIELLRSAIEAKEEFQQLDEAMNDPSVRLVAMKARNLSPSHLGFVSAVLDEVRRLEGLGERDDPASP</sequence>
<dbReference type="PROSITE" id="PS50943">
    <property type="entry name" value="HTH_CROC1"/>
    <property type="match status" value="1"/>
</dbReference>
<name>A0ABS2AVH1_9ACTN</name>
<dbReference type="InterPro" id="IPR010982">
    <property type="entry name" value="Lambda_DNA-bd_dom_sf"/>
</dbReference>
<dbReference type="InterPro" id="IPR001387">
    <property type="entry name" value="Cro/C1-type_HTH"/>
</dbReference>
<evidence type="ECO:0000313" key="3">
    <source>
        <dbReference type="Proteomes" id="UP000632138"/>
    </source>
</evidence>
<comment type="caution">
    <text evidence="2">The sequence shown here is derived from an EMBL/GenBank/DDBJ whole genome shotgun (WGS) entry which is preliminary data.</text>
</comment>
<dbReference type="RefSeq" id="WP_203384223.1">
    <property type="nucleotide sequence ID" value="NZ_JAENHP010000049.1"/>
</dbReference>
<keyword evidence="3" id="KW-1185">Reference proteome</keyword>
<evidence type="ECO:0000313" key="2">
    <source>
        <dbReference type="EMBL" id="MBM2623872.1"/>
    </source>
</evidence>
<proteinExistence type="predicted"/>
<evidence type="ECO:0000259" key="1">
    <source>
        <dbReference type="PROSITE" id="PS50943"/>
    </source>
</evidence>
<reference evidence="2 3" key="1">
    <citation type="submission" date="2021-01" db="EMBL/GenBank/DDBJ databases">
        <title>Actinoplanes sp. nov. LDG1-06 isolated from lichen.</title>
        <authorList>
            <person name="Saeng-In P."/>
            <person name="Phongsopitanun W."/>
            <person name="Kanchanasin P."/>
            <person name="Yuki M."/>
            <person name="Kudo T."/>
            <person name="Ohkuma M."/>
            <person name="Tanasupawat S."/>
        </authorList>
    </citation>
    <scope>NUCLEOTIDE SEQUENCE [LARGE SCALE GENOMIC DNA]</scope>
    <source>
        <strain evidence="2 3">LDG1-06</strain>
    </source>
</reference>
<dbReference type="Gene3D" id="1.10.260.40">
    <property type="entry name" value="lambda repressor-like DNA-binding domains"/>
    <property type="match status" value="1"/>
</dbReference>
<gene>
    <name evidence="2" type="ORF">JIG36_51125</name>
</gene>
<protein>
    <submittedName>
        <fullName evidence="2">XRE family transcriptional regulator</fullName>
    </submittedName>
</protein>
<dbReference type="EMBL" id="JAENHP010000049">
    <property type="protein sequence ID" value="MBM2623872.1"/>
    <property type="molecule type" value="Genomic_DNA"/>
</dbReference>
<accession>A0ABS2AVH1</accession>
<feature type="domain" description="HTH cro/C1-type" evidence="1">
    <location>
        <begin position="49"/>
        <end position="84"/>
    </location>
</feature>
<dbReference type="Proteomes" id="UP000632138">
    <property type="component" value="Unassembled WGS sequence"/>
</dbReference>
<organism evidence="2 3">
    <name type="scientific">Paractinoplanes ovalisporus</name>
    <dbReference type="NCBI Taxonomy" id="2810368"/>
    <lineage>
        <taxon>Bacteria</taxon>
        <taxon>Bacillati</taxon>
        <taxon>Actinomycetota</taxon>
        <taxon>Actinomycetes</taxon>
        <taxon>Micromonosporales</taxon>
        <taxon>Micromonosporaceae</taxon>
        <taxon>Paractinoplanes</taxon>
    </lineage>
</organism>